<dbReference type="EMBL" id="CZBO01000007">
    <property type="protein sequence ID" value="CUQ28501.1"/>
    <property type="molecule type" value="Genomic_DNA"/>
</dbReference>
<name>A0A174V5S3_9CLOT</name>
<reference evidence="1 2" key="1">
    <citation type="submission" date="2015-09" db="EMBL/GenBank/DDBJ databases">
        <authorList>
            <consortium name="Pathogen Informatics"/>
        </authorList>
    </citation>
    <scope>NUCLEOTIDE SEQUENCE [LARGE SCALE GENOMIC DNA]</scope>
    <source>
        <strain evidence="1 2">2789STDY5834956</strain>
    </source>
</reference>
<dbReference type="RefSeq" id="WP_055208582.1">
    <property type="nucleotide sequence ID" value="NZ_CZBO01000007.1"/>
</dbReference>
<protein>
    <submittedName>
        <fullName evidence="1">Uncharacterized protein</fullName>
    </submittedName>
</protein>
<accession>A0A174V5S3</accession>
<dbReference type="Proteomes" id="UP000095563">
    <property type="component" value="Unassembled WGS sequence"/>
</dbReference>
<proteinExistence type="predicted"/>
<dbReference type="AlphaFoldDB" id="A0A174V5S3"/>
<evidence type="ECO:0000313" key="1">
    <source>
        <dbReference type="EMBL" id="CUQ28501.1"/>
    </source>
</evidence>
<organism evidence="1 2">
    <name type="scientific">Clostridium baratii</name>
    <dbReference type="NCBI Taxonomy" id="1561"/>
    <lineage>
        <taxon>Bacteria</taxon>
        <taxon>Bacillati</taxon>
        <taxon>Bacillota</taxon>
        <taxon>Clostridia</taxon>
        <taxon>Eubacteriales</taxon>
        <taxon>Clostridiaceae</taxon>
        <taxon>Clostridium</taxon>
    </lineage>
</organism>
<evidence type="ECO:0000313" key="2">
    <source>
        <dbReference type="Proteomes" id="UP000095563"/>
    </source>
</evidence>
<gene>
    <name evidence="1" type="ORF">ERS852568_02643</name>
</gene>
<sequence length="175" mass="20847">MINIDKEVFDNVIKVKPINIIEGFDNFNSAIIRDYGSSKEKEIEAKFHSLLNKLYKGEEDLIVDYYGNKISNEEFNSMISNLNEDEAKFLNRIRENKNNNSVYFKIEKVEELDLLLKLSLRSILFSTFYFIKDNLTIWSNYDYKFVIFFSEERSLEKYRMIVEECDLVLKDINIV</sequence>